<dbReference type="GeneID" id="300407265"/>
<sequence>MRGAALMEIVLTVAALATGAQGFAHWQSVDGVSLKRPLIANDVPTDVTPDVFLDGRLS</sequence>
<protein>
    <submittedName>
        <fullName evidence="1">Uncharacterized protein</fullName>
    </submittedName>
</protein>
<keyword evidence="2" id="KW-1185">Reference proteome</keyword>
<organism evidence="1 2">
    <name type="scientific">Pandoraea pneumonica</name>
    <dbReference type="NCBI Taxonomy" id="2508299"/>
    <lineage>
        <taxon>Bacteria</taxon>
        <taxon>Pseudomonadati</taxon>
        <taxon>Pseudomonadota</taxon>
        <taxon>Betaproteobacteria</taxon>
        <taxon>Burkholderiales</taxon>
        <taxon>Burkholderiaceae</taxon>
        <taxon>Pandoraea</taxon>
    </lineage>
</organism>
<gene>
    <name evidence="1" type="ORF">PPN31114_04472</name>
</gene>
<dbReference type="AlphaFoldDB" id="A0A5E4YEJ4"/>
<dbReference type="RefSeq" id="WP_174988344.1">
    <property type="nucleotide sequence ID" value="NZ_CABPSK010000004.1"/>
</dbReference>
<evidence type="ECO:0000313" key="1">
    <source>
        <dbReference type="EMBL" id="VVE46867.1"/>
    </source>
</evidence>
<accession>A0A5E4YEJ4</accession>
<dbReference type="EMBL" id="CABPSK010000004">
    <property type="protein sequence ID" value="VVE46867.1"/>
    <property type="molecule type" value="Genomic_DNA"/>
</dbReference>
<reference evidence="1 2" key="1">
    <citation type="submission" date="2019-08" db="EMBL/GenBank/DDBJ databases">
        <authorList>
            <person name="Peeters C."/>
        </authorList>
    </citation>
    <scope>NUCLEOTIDE SEQUENCE [LARGE SCALE GENOMIC DNA]</scope>
    <source>
        <strain evidence="1 2">LMG 31114</strain>
    </source>
</reference>
<dbReference type="Proteomes" id="UP000366945">
    <property type="component" value="Unassembled WGS sequence"/>
</dbReference>
<evidence type="ECO:0000313" key="2">
    <source>
        <dbReference type="Proteomes" id="UP000366945"/>
    </source>
</evidence>
<proteinExistence type="predicted"/>
<name>A0A5E4YEJ4_9BURK</name>